<evidence type="ECO:0000313" key="2">
    <source>
        <dbReference type="Proteomes" id="UP001055072"/>
    </source>
</evidence>
<evidence type="ECO:0000313" key="1">
    <source>
        <dbReference type="EMBL" id="KAI0092839.1"/>
    </source>
</evidence>
<keyword evidence="2" id="KW-1185">Reference proteome</keyword>
<dbReference type="EMBL" id="MU274903">
    <property type="protein sequence ID" value="KAI0092839.1"/>
    <property type="molecule type" value="Genomic_DNA"/>
</dbReference>
<sequence length="727" mass="78130">MAPIPPTSPPEMPAVFLPWFMWLVIVLFSISGLVALVLLIRWASPKAQKAFKAFRERREMDKMVLPTHLDPFQTRPVILPLPVGDTAQVKEISHVQCEAHKSQEVQASDDKSAKQIFKHLKLTSIFSSLRATAESDSDSERPALKKKKAKPSWVSRLLSRLKIATHMVPSPTMDLPMQMPPPGWEDEIEPPREEPPNINNNDEMFRIAMRRMDETIRRGPPGAAKKKNPELVRKDEHDEHKGEDDLGQSSLPQSPACSLASAPPDAPAEILEDDVRTEDSSTESSCDDGTPVLSSVSDTSSDDHEDDSLPATPPLLSDALPPALAGLGIADIEVVPLEEEKVQSEDSESLEVDAVHHASDTIHEPIAVTPPHSPRKSALDVVSLVSSLEQMSFTSGYDDRTDEIDARIAVATGCTPEKLRVEAFLDIHIAAVTGQSPTRSPPQSPSRCASPRSGSPPRVRPLSAPVINTPETPTKQSRQENTGRLSRGAMLGTRTSPTGGPPATPSPRRSIQRLVTSSSPALADAPSRMGTLSTKARKGTVQLPSRPVTRTLPRPVSVPQAAAPSLQRSASRRSSTSVASSRSSQPKPVNRTSPRPVSVSVPLSLQRSTSRRLSTPATSSGASQPKTPSSRTTAASTPSRPPFVASTSTRSKPVTTCSTPSSATTPKASAQSSGPSRSGKKFPVTFEPTSTPTPQTRAMFRSLSPKPSTRMKSTAGTGSGATRRTWK</sequence>
<proteinExistence type="predicted"/>
<name>A0ACB8UEZ1_9APHY</name>
<reference evidence="1" key="1">
    <citation type="journal article" date="2021" name="Environ. Microbiol.">
        <title>Gene family expansions and transcriptome signatures uncover fungal adaptations to wood decay.</title>
        <authorList>
            <person name="Hage H."/>
            <person name="Miyauchi S."/>
            <person name="Viragh M."/>
            <person name="Drula E."/>
            <person name="Min B."/>
            <person name="Chaduli D."/>
            <person name="Navarro D."/>
            <person name="Favel A."/>
            <person name="Norest M."/>
            <person name="Lesage-Meessen L."/>
            <person name="Balint B."/>
            <person name="Merenyi Z."/>
            <person name="de Eugenio L."/>
            <person name="Morin E."/>
            <person name="Martinez A.T."/>
            <person name="Baldrian P."/>
            <person name="Stursova M."/>
            <person name="Martinez M.J."/>
            <person name="Novotny C."/>
            <person name="Magnuson J.K."/>
            <person name="Spatafora J.W."/>
            <person name="Maurice S."/>
            <person name="Pangilinan J."/>
            <person name="Andreopoulos W."/>
            <person name="LaButti K."/>
            <person name="Hundley H."/>
            <person name="Na H."/>
            <person name="Kuo A."/>
            <person name="Barry K."/>
            <person name="Lipzen A."/>
            <person name="Henrissat B."/>
            <person name="Riley R."/>
            <person name="Ahrendt S."/>
            <person name="Nagy L.G."/>
            <person name="Grigoriev I.V."/>
            <person name="Martin F."/>
            <person name="Rosso M.N."/>
        </authorList>
    </citation>
    <scope>NUCLEOTIDE SEQUENCE</scope>
    <source>
        <strain evidence="1">CBS 384.51</strain>
    </source>
</reference>
<comment type="caution">
    <text evidence="1">The sequence shown here is derived from an EMBL/GenBank/DDBJ whole genome shotgun (WGS) entry which is preliminary data.</text>
</comment>
<dbReference type="Proteomes" id="UP001055072">
    <property type="component" value="Unassembled WGS sequence"/>
</dbReference>
<protein>
    <submittedName>
        <fullName evidence="1">Uncharacterized protein</fullName>
    </submittedName>
</protein>
<gene>
    <name evidence="1" type="ORF">BDY19DRAFT_510686</name>
</gene>
<accession>A0ACB8UEZ1</accession>
<organism evidence="1 2">
    <name type="scientific">Irpex rosettiformis</name>
    <dbReference type="NCBI Taxonomy" id="378272"/>
    <lineage>
        <taxon>Eukaryota</taxon>
        <taxon>Fungi</taxon>
        <taxon>Dikarya</taxon>
        <taxon>Basidiomycota</taxon>
        <taxon>Agaricomycotina</taxon>
        <taxon>Agaricomycetes</taxon>
        <taxon>Polyporales</taxon>
        <taxon>Irpicaceae</taxon>
        <taxon>Irpex</taxon>
    </lineage>
</organism>